<keyword evidence="4" id="KW-0830">Ubiquinone</keyword>
<dbReference type="CDD" id="cd02440">
    <property type="entry name" value="AdoMet_MTases"/>
    <property type="match status" value="1"/>
</dbReference>
<evidence type="ECO:0000259" key="3">
    <source>
        <dbReference type="Pfam" id="PF13649"/>
    </source>
</evidence>
<feature type="domain" description="Methyltransferase" evidence="3">
    <location>
        <begin position="51"/>
        <end position="145"/>
    </location>
</feature>
<proteinExistence type="predicted"/>
<organism evidence="4 5">
    <name type="scientific">Halogranum amylolyticum</name>
    <dbReference type="NCBI Taxonomy" id="660520"/>
    <lineage>
        <taxon>Archaea</taxon>
        <taxon>Methanobacteriati</taxon>
        <taxon>Methanobacteriota</taxon>
        <taxon>Stenosarchaea group</taxon>
        <taxon>Halobacteria</taxon>
        <taxon>Halobacteriales</taxon>
        <taxon>Haloferacaceae</taxon>
    </lineage>
</organism>
<dbReference type="RefSeq" id="WP_089821748.1">
    <property type="nucleotide sequence ID" value="NZ_FODV01000002.1"/>
</dbReference>
<accession>A0A1H8PRP3</accession>
<keyword evidence="2" id="KW-0808">Transferase</keyword>
<evidence type="ECO:0000313" key="4">
    <source>
        <dbReference type="EMBL" id="SEO44387.1"/>
    </source>
</evidence>
<dbReference type="InterPro" id="IPR041698">
    <property type="entry name" value="Methyltransf_25"/>
</dbReference>
<evidence type="ECO:0000313" key="5">
    <source>
        <dbReference type="Proteomes" id="UP000199126"/>
    </source>
</evidence>
<dbReference type="AlphaFoldDB" id="A0A1H8PRP3"/>
<dbReference type="EMBL" id="FODV01000002">
    <property type="protein sequence ID" value="SEO44387.1"/>
    <property type="molecule type" value="Genomic_DNA"/>
</dbReference>
<dbReference type="SUPFAM" id="SSF53335">
    <property type="entry name" value="S-adenosyl-L-methionine-dependent methyltransferases"/>
    <property type="match status" value="1"/>
</dbReference>
<dbReference type="Pfam" id="PF13649">
    <property type="entry name" value="Methyltransf_25"/>
    <property type="match status" value="1"/>
</dbReference>
<sequence length="226" mass="23915">MTEGTPGVAETQQFYTRWAGLYDTLASHTPGLGGLRERAITRLAANPGDTVVEMGCGTGANFPYLRDRVGDEGTVVGVDLTGGMLAEARDRIEREGWENVHVVAGDAARPPVADADAVFASFVSGMLANPVAAVDDWADLVGEGGRLGLLDLARSTEQVGRPLNALFSGLVFAGLPSKRRRNVADAPRLLDDRVAAAQRALRDRCEDAHYSTHALGFARLAAGTVE</sequence>
<keyword evidence="1 4" id="KW-0489">Methyltransferase</keyword>
<evidence type="ECO:0000256" key="1">
    <source>
        <dbReference type="ARBA" id="ARBA00022603"/>
    </source>
</evidence>
<protein>
    <submittedName>
        <fullName evidence="4">Ubiquinone/menaquinone biosynthesis C-methylase UbiE</fullName>
    </submittedName>
</protein>
<keyword evidence="5" id="KW-1185">Reference proteome</keyword>
<reference evidence="5" key="1">
    <citation type="submission" date="2016-10" db="EMBL/GenBank/DDBJ databases">
        <authorList>
            <person name="Varghese N."/>
            <person name="Submissions S."/>
        </authorList>
    </citation>
    <scope>NUCLEOTIDE SEQUENCE [LARGE SCALE GENOMIC DNA]</scope>
    <source>
        <strain evidence="5">CGMCC 1.10121</strain>
    </source>
</reference>
<dbReference type="Proteomes" id="UP000199126">
    <property type="component" value="Unassembled WGS sequence"/>
</dbReference>
<dbReference type="PANTHER" id="PTHR43861:SF1">
    <property type="entry name" value="TRANS-ACONITATE 2-METHYLTRANSFERASE"/>
    <property type="match status" value="1"/>
</dbReference>
<dbReference type="GO" id="GO:0032259">
    <property type="term" value="P:methylation"/>
    <property type="evidence" value="ECO:0007669"/>
    <property type="project" value="UniProtKB-KW"/>
</dbReference>
<dbReference type="InterPro" id="IPR029063">
    <property type="entry name" value="SAM-dependent_MTases_sf"/>
</dbReference>
<dbReference type="GO" id="GO:0008168">
    <property type="term" value="F:methyltransferase activity"/>
    <property type="evidence" value="ECO:0007669"/>
    <property type="project" value="UniProtKB-KW"/>
</dbReference>
<evidence type="ECO:0000256" key="2">
    <source>
        <dbReference type="ARBA" id="ARBA00022679"/>
    </source>
</evidence>
<dbReference type="OrthoDB" id="182741at2157"/>
<name>A0A1H8PRP3_9EURY</name>
<gene>
    <name evidence="4" type="ORF">SAMN04487948_102443</name>
</gene>
<dbReference type="Gene3D" id="3.40.50.150">
    <property type="entry name" value="Vaccinia Virus protein VP39"/>
    <property type="match status" value="1"/>
</dbReference>
<dbReference type="PANTHER" id="PTHR43861">
    <property type="entry name" value="TRANS-ACONITATE 2-METHYLTRANSFERASE-RELATED"/>
    <property type="match status" value="1"/>
</dbReference>